<gene>
    <name evidence="1" type="ORF">S01H4_66152</name>
</gene>
<evidence type="ECO:0000313" key="1">
    <source>
        <dbReference type="EMBL" id="GAH20821.1"/>
    </source>
</evidence>
<organism evidence="1">
    <name type="scientific">marine sediment metagenome</name>
    <dbReference type="NCBI Taxonomy" id="412755"/>
    <lineage>
        <taxon>unclassified sequences</taxon>
        <taxon>metagenomes</taxon>
        <taxon>ecological metagenomes</taxon>
    </lineage>
</organism>
<dbReference type="EMBL" id="BART01040806">
    <property type="protein sequence ID" value="GAH20821.1"/>
    <property type="molecule type" value="Genomic_DNA"/>
</dbReference>
<protein>
    <submittedName>
        <fullName evidence="1">Uncharacterized protein</fullName>
    </submittedName>
</protein>
<reference evidence="1" key="1">
    <citation type="journal article" date="2014" name="Front. Microbiol.">
        <title>High frequency of phylogenetically diverse reductive dehalogenase-homologous genes in deep subseafloor sedimentary metagenomes.</title>
        <authorList>
            <person name="Kawai M."/>
            <person name="Futagami T."/>
            <person name="Toyoda A."/>
            <person name="Takaki Y."/>
            <person name="Nishi S."/>
            <person name="Hori S."/>
            <person name="Arai W."/>
            <person name="Tsubouchi T."/>
            <person name="Morono Y."/>
            <person name="Uchiyama I."/>
            <person name="Ito T."/>
            <person name="Fujiyama A."/>
            <person name="Inagaki F."/>
            <person name="Takami H."/>
        </authorList>
    </citation>
    <scope>NUCLEOTIDE SEQUENCE</scope>
    <source>
        <strain evidence="1">Expedition CK06-06</strain>
    </source>
</reference>
<accession>X1DIV6</accession>
<name>X1DIV6_9ZZZZ</name>
<proteinExistence type="predicted"/>
<dbReference type="AlphaFoldDB" id="X1DIV6"/>
<comment type="caution">
    <text evidence="1">The sequence shown here is derived from an EMBL/GenBank/DDBJ whole genome shotgun (WGS) entry which is preliminary data.</text>
</comment>
<sequence length="54" mass="6364">MIDNIHLENDLFEDKQIEKILFRAVDLFKKTGLTDLAEKWDKILKTYIAKKGLV</sequence>